<dbReference type="InterPro" id="IPR036388">
    <property type="entry name" value="WH-like_DNA-bd_sf"/>
</dbReference>
<dbReference type="InterPro" id="IPR041614">
    <property type="entry name" value="DprA_WH"/>
</dbReference>
<gene>
    <name evidence="4" type="primary">dprA</name>
    <name evidence="4" type="ORF">WMN62_05740</name>
</gene>
<organism evidence="4 5">
    <name type="scientific">Curtobacterium citreum</name>
    <dbReference type="NCBI Taxonomy" id="2036"/>
    <lineage>
        <taxon>Bacteria</taxon>
        <taxon>Bacillati</taxon>
        <taxon>Actinomycetota</taxon>
        <taxon>Actinomycetes</taxon>
        <taxon>Micrococcales</taxon>
        <taxon>Microbacteriaceae</taxon>
        <taxon>Curtobacterium</taxon>
    </lineage>
</organism>
<comment type="caution">
    <text evidence="4">The sequence shown here is derived from an EMBL/GenBank/DDBJ whole genome shotgun (WGS) entry which is preliminary data.</text>
</comment>
<evidence type="ECO:0000313" key="4">
    <source>
        <dbReference type="EMBL" id="MEK0170967.1"/>
    </source>
</evidence>
<dbReference type="Pfam" id="PF02481">
    <property type="entry name" value="DNA_processg_A"/>
    <property type="match status" value="1"/>
</dbReference>
<keyword evidence="5" id="KW-1185">Reference proteome</keyword>
<name>A0ABU8Y8A6_9MICO</name>
<proteinExistence type="inferred from homology"/>
<dbReference type="Gene3D" id="3.40.50.450">
    <property type="match status" value="1"/>
</dbReference>
<reference evidence="4 5" key="1">
    <citation type="submission" date="2024-03" db="EMBL/GenBank/DDBJ databases">
        <title>Whole genomes of four grape xylem sap localized bacterial endophytes.</title>
        <authorList>
            <person name="Kumar G."/>
            <person name="Savka M.A."/>
        </authorList>
    </citation>
    <scope>NUCLEOTIDE SEQUENCE [LARGE SCALE GENOMIC DNA]</scope>
    <source>
        <strain evidence="4 5">RIT_GXS8</strain>
    </source>
</reference>
<dbReference type="Gene3D" id="1.10.10.10">
    <property type="entry name" value="Winged helix-like DNA-binding domain superfamily/Winged helix DNA-binding domain"/>
    <property type="match status" value="1"/>
</dbReference>
<evidence type="ECO:0000259" key="2">
    <source>
        <dbReference type="Pfam" id="PF02481"/>
    </source>
</evidence>
<dbReference type="Proteomes" id="UP001370299">
    <property type="component" value="Unassembled WGS sequence"/>
</dbReference>
<dbReference type="PANTHER" id="PTHR43022:SF1">
    <property type="entry name" value="PROTEIN SMF"/>
    <property type="match status" value="1"/>
</dbReference>
<dbReference type="Pfam" id="PF17782">
    <property type="entry name" value="WHD_DprA"/>
    <property type="match status" value="1"/>
</dbReference>
<sequence>MNGVGSGHGGELLVAIRRILGADDTSDPVETAARVAWSVIVEPGDSVAGELMAAFGPQRALGSVLSAADGAFDELLADCVEAGVPGAEDADAFAGVLRTAIDRWRPRLARSDVADVVAAAESVGARLLVPGAPGWPTALDDLGPHAPLVLWTRSATTSVGDGAPALAVVGSRANTVAGAEAAAEITSTAADAGCTITSGGAYGIDAVAHRVAIAAGAPTVAVLAGGIDQLYPAGNVQLLRNVARQGALLAESAPGTRPTRWRFLARNRLIAALADATVVVEAGARSGALNTAHHAGQLGRPVFAVPGAFASSASVGCHRLVAQGRAQLVVHPGDPITALRPATASGASAVPDQPLVSVQRDPEVVRVLDALGRRALPEVEIARRSGLSGAEVADALALAQLQGLVAHSSGGWGRA</sequence>
<evidence type="ECO:0000259" key="3">
    <source>
        <dbReference type="Pfam" id="PF17782"/>
    </source>
</evidence>
<dbReference type="SUPFAM" id="SSF102405">
    <property type="entry name" value="MCP/YpsA-like"/>
    <property type="match status" value="1"/>
</dbReference>
<dbReference type="InterPro" id="IPR003488">
    <property type="entry name" value="DprA"/>
</dbReference>
<dbReference type="NCBIfam" id="TIGR00732">
    <property type="entry name" value="dprA"/>
    <property type="match status" value="1"/>
</dbReference>
<evidence type="ECO:0000313" key="5">
    <source>
        <dbReference type="Proteomes" id="UP001370299"/>
    </source>
</evidence>
<accession>A0ABU8Y8A6</accession>
<protein>
    <submittedName>
        <fullName evidence="4">DNA-processing protein DprA</fullName>
    </submittedName>
</protein>
<feature type="domain" description="Smf/DprA SLOG" evidence="2">
    <location>
        <begin position="127"/>
        <end position="336"/>
    </location>
</feature>
<dbReference type="EMBL" id="JBBLYY010000032">
    <property type="protein sequence ID" value="MEK0170967.1"/>
    <property type="molecule type" value="Genomic_DNA"/>
</dbReference>
<comment type="similarity">
    <text evidence="1">Belongs to the DprA/Smf family.</text>
</comment>
<dbReference type="PANTHER" id="PTHR43022">
    <property type="entry name" value="PROTEIN SMF"/>
    <property type="match status" value="1"/>
</dbReference>
<evidence type="ECO:0000256" key="1">
    <source>
        <dbReference type="ARBA" id="ARBA00006525"/>
    </source>
</evidence>
<feature type="domain" description="DprA winged helix" evidence="3">
    <location>
        <begin position="359"/>
        <end position="411"/>
    </location>
</feature>
<dbReference type="InterPro" id="IPR057666">
    <property type="entry name" value="DrpA_SLOG"/>
</dbReference>